<dbReference type="SMART" id="SM00869">
    <property type="entry name" value="Autotransporter"/>
    <property type="match status" value="1"/>
</dbReference>
<protein>
    <submittedName>
        <fullName evidence="4">Autotransporter beta-domain-containing protein</fullName>
    </submittedName>
</protein>
<reference evidence="4 5" key="1">
    <citation type="submission" date="2018-12" db="EMBL/GenBank/DDBJ databases">
        <authorList>
            <consortium name="Pathogen Informatics"/>
        </authorList>
    </citation>
    <scope>NUCLEOTIDE SEQUENCE [LARGE SCALE GENOMIC DNA]</scope>
    <source>
        <strain evidence="4 5">NCTC11951</strain>
    </source>
</reference>
<feature type="signal peptide" evidence="2">
    <location>
        <begin position="1"/>
        <end position="40"/>
    </location>
</feature>
<dbReference type="InterPro" id="IPR005546">
    <property type="entry name" value="Autotransporte_beta"/>
</dbReference>
<evidence type="ECO:0000256" key="2">
    <source>
        <dbReference type="SAM" id="SignalP"/>
    </source>
</evidence>
<sequence>MKNTSLVKTLGGGVKEYSFNSKKIVLSLATISFLASYANASTGTGTSGTCPPTTSTSTRSDSSSTNGSTYNCTINSLYNSGNQGITLSSYQTSNVTIGSSGTLGNGSDNSITLKAKGSDTRTLEKLINHGTIKGKIGIENHKNNGGLNGTITVGTFENKSNGTIDGDIYMGIWKGSGTMSIEKFSNEGTISGKSRNEKGVHFEAQGSAKVHIKTFHNKNTGTIESKDRQGVYFQGNVTINTFHNEGFITSEKGQGVRFEGNVNVKTFHNKQNGTIQNDRTQFSFVLKPSNSATLENFINEGTIKGDIGIASGDRGTITVKTFENKKTIDGYIYMPTGTLSNGTISIEKFSNEGTITSNDQNYPAVYFEGNNVHIKTFENTGFISGSGNGLLHLIHQNFNVSGGVSMAGGTIETFKNSGTIQSTGTIHNPAGVKLNFVTVKTFENTGFISGTLGVLTTQGTIDNFINKGTIESTGQSGGEAAIKIRTANNSVSAITHFTNEGTIKSASDGVLIESGNKIETLTNKGTIESKSNGISLFDHGINSKLDNAHLGKIILEKDSSIKAGKKGINIDNQTTARSIRVGGIEVKAGASVSGDEAGIYLGKGKEITAPITISGTVSGGNAGIVNEGRMAKGIINDGEAELVISNQGLVEENNDGNTVANNGSGSVRIKEWVVTTNEETGRLRTVHVGGKNTANVKVNSITVDQSNLNLEELNDITNIISGVSTNNIADSVKTNGGGEISLSFDPLSGRLSTDVQLNASIAGASFRSSLATASRRATFIDNVMANAMQSFSLGSDKAQKIALSEKGNLYADASDYIKNDSIMNDYIKNDLTQGSYNSNKEHALFILPYFSSQSVELSLNEESKGHTKGTIIGYSTLKDSGIYGVYAGYEDKKMDSTYFGINDISYYTGLKYFNTLFTTAKGQEVYIKAQVQGALIKNDFTKKIGKNEAKAKAHSYTYGINTAWGMNFIADKNIFSPEAGFAYEGSYTEAFSMQDTRGKATVQGGERTYANHLNLFSTKTSFTWFRDWLPNLKTSVELGAKFNVNPKVKARARFGDKKVSNEFHLPRVRKFASTSLIVPVNEAFYFSLNYNGMFDEKGNTHTGFAQFNYLW</sequence>
<feature type="chain" id="PRO_5018552414" evidence="2">
    <location>
        <begin position="41"/>
        <end position="1111"/>
    </location>
</feature>
<accession>A0A3S4SE02</accession>
<feature type="domain" description="Autotransporter" evidence="3">
    <location>
        <begin position="837"/>
        <end position="1111"/>
    </location>
</feature>
<dbReference type="PROSITE" id="PS51208">
    <property type="entry name" value="AUTOTRANSPORTER"/>
    <property type="match status" value="1"/>
</dbReference>
<dbReference type="EMBL" id="LR134359">
    <property type="protein sequence ID" value="VEG62446.1"/>
    <property type="molecule type" value="Genomic_DNA"/>
</dbReference>
<dbReference type="SUPFAM" id="SSF103515">
    <property type="entry name" value="Autotransporter"/>
    <property type="match status" value="1"/>
</dbReference>
<feature type="region of interest" description="Disordered" evidence="1">
    <location>
        <begin position="42"/>
        <end position="66"/>
    </location>
</feature>
<organism evidence="4 5">
    <name type="scientific">Campylobacter jejuni subsp. doylei</name>
    <dbReference type="NCBI Taxonomy" id="32021"/>
    <lineage>
        <taxon>Bacteria</taxon>
        <taxon>Pseudomonadati</taxon>
        <taxon>Campylobacterota</taxon>
        <taxon>Epsilonproteobacteria</taxon>
        <taxon>Campylobacterales</taxon>
        <taxon>Campylobacteraceae</taxon>
        <taxon>Campylobacter</taxon>
    </lineage>
</organism>
<dbReference type="InterPro" id="IPR036709">
    <property type="entry name" value="Autotransporte_beta_dom_sf"/>
</dbReference>
<proteinExistence type="predicted"/>
<keyword evidence="2" id="KW-0732">Signal</keyword>
<evidence type="ECO:0000313" key="5">
    <source>
        <dbReference type="Proteomes" id="UP000275504"/>
    </source>
</evidence>
<evidence type="ECO:0000313" key="4">
    <source>
        <dbReference type="EMBL" id="VEG62446.1"/>
    </source>
</evidence>
<evidence type="ECO:0000256" key="1">
    <source>
        <dbReference type="SAM" id="MobiDB-lite"/>
    </source>
</evidence>
<dbReference type="AlphaFoldDB" id="A0A3S4SE02"/>
<gene>
    <name evidence="4" type="ORF">NCTC11951_01586</name>
</gene>
<dbReference type="Proteomes" id="UP000275504">
    <property type="component" value="Chromosome"/>
</dbReference>
<evidence type="ECO:0000259" key="3">
    <source>
        <dbReference type="PROSITE" id="PS51208"/>
    </source>
</evidence>
<name>A0A3S4SE02_CAMJU</name>